<comment type="catalytic activity">
    <reaction evidence="13">
        <text>CDP-glycerol + H2O = sn-glycerol 3-phosphate + CMP + 2 H(+)</text>
        <dbReference type="Rhea" id="RHEA:21692"/>
        <dbReference type="ChEBI" id="CHEBI:15377"/>
        <dbReference type="ChEBI" id="CHEBI:15378"/>
        <dbReference type="ChEBI" id="CHEBI:57597"/>
        <dbReference type="ChEBI" id="CHEBI:58311"/>
        <dbReference type="ChEBI" id="CHEBI:60377"/>
        <dbReference type="EC" id="3.6.1.16"/>
    </reaction>
</comment>
<sequence length="327" mass="37026">MDHCPPEQPLFTFGVIADVQYADVDDGYNYSRTRKRYYRSSLELLRKAQKRWSESAAKPEFILQLGDIIDGLNKSRGASELALNTVLREFGSSPGEVHHVWGNHEFYNFSRSALLSSRLNSSSLADCSPTGTPARPDIYAYQFCPFPGFRFVVMDAYDVSLLGRPESTEQYRSALDQLKLYNTNEDLNCPPELEDFSRFTMFNGGFSRDQMEWLESVLTSADENQDRVTIVSHLPVHPSATDWVCLAWNFEELLAAIRSHSSVVCYMAGHTHTGGYHYDKESGVHHLTLDGVIETPPDTDAFATVSVYTDRMVLKGYGMVMDQVFMF</sequence>
<gene>
    <name evidence="18" type="primary">ADPRM</name>
</gene>
<dbReference type="GO" id="GO:0008663">
    <property type="term" value="F:2',3'-cyclic-nucleotide 2'-phosphodiesterase activity"/>
    <property type="evidence" value="ECO:0007669"/>
    <property type="project" value="TreeGrafter"/>
</dbReference>
<evidence type="ECO:0000256" key="16">
    <source>
        <dbReference type="ARBA" id="ARBA00049546"/>
    </source>
</evidence>
<protein>
    <recommendedName>
        <fullName evidence="7">Manganese-dependent ADP-ribose/CDP-alcohol diphosphatase</fullName>
        <ecNumber evidence="5">3.6.1.13</ecNumber>
        <ecNumber evidence="4">3.6.1.16</ecNumber>
        <ecNumber evidence="6">3.6.1.53</ecNumber>
    </recommendedName>
    <alternativeName>
        <fullName evidence="12">ADPRibase-Mn</fullName>
    </alternativeName>
    <alternativeName>
        <fullName evidence="11">CDP-choline phosphohydrolase</fullName>
    </alternativeName>
</protein>
<evidence type="ECO:0000256" key="7">
    <source>
        <dbReference type="ARBA" id="ARBA00016378"/>
    </source>
</evidence>
<dbReference type="Gene3D" id="3.60.21.10">
    <property type="match status" value="1"/>
</dbReference>
<evidence type="ECO:0000256" key="8">
    <source>
        <dbReference type="ARBA" id="ARBA00022723"/>
    </source>
</evidence>
<comment type="catalytic activity">
    <reaction evidence="16">
        <text>ADP-D-ribose + H2O = D-ribose 5-phosphate + AMP + 2 H(+)</text>
        <dbReference type="Rhea" id="RHEA:10412"/>
        <dbReference type="ChEBI" id="CHEBI:15377"/>
        <dbReference type="ChEBI" id="CHEBI:15378"/>
        <dbReference type="ChEBI" id="CHEBI:57967"/>
        <dbReference type="ChEBI" id="CHEBI:78346"/>
        <dbReference type="ChEBI" id="CHEBI:456215"/>
        <dbReference type="EC" id="3.6.1.13"/>
    </reaction>
</comment>
<evidence type="ECO:0000313" key="18">
    <source>
        <dbReference type="EMBL" id="SBP77336.1"/>
    </source>
</evidence>
<comment type="cofactor">
    <cofactor evidence="1">
        <name>Mg(2+)</name>
        <dbReference type="ChEBI" id="CHEBI:18420"/>
    </cofactor>
</comment>
<keyword evidence="8" id="KW-0479">Metal-binding</keyword>
<evidence type="ECO:0000256" key="4">
    <source>
        <dbReference type="ARBA" id="ARBA00012443"/>
    </source>
</evidence>
<keyword evidence="10" id="KW-0862">Zinc</keyword>
<dbReference type="InterPro" id="IPR041869">
    <property type="entry name" value="MPP_ADPRM"/>
</dbReference>
<dbReference type="AlphaFoldDB" id="A0A1A8CEY2"/>
<reference evidence="18" key="2">
    <citation type="submission" date="2016-06" db="EMBL/GenBank/DDBJ databases">
        <title>The genome of a short-lived fish provides insights into sex chromosome evolution and the genetic control of aging.</title>
        <authorList>
            <person name="Reichwald K."/>
            <person name="Felder M."/>
            <person name="Petzold A."/>
            <person name="Koch P."/>
            <person name="Groth M."/>
            <person name="Platzer M."/>
        </authorList>
    </citation>
    <scope>NUCLEOTIDE SEQUENCE</scope>
    <source>
        <tissue evidence="18">Brain</tissue>
    </source>
</reference>
<feature type="domain" description="Calcineurin-like phosphoesterase" evidence="17">
    <location>
        <begin position="12"/>
        <end position="273"/>
    </location>
</feature>
<reference evidence="18" key="1">
    <citation type="submission" date="2016-05" db="EMBL/GenBank/DDBJ databases">
        <authorList>
            <person name="Lavstsen T."/>
            <person name="Jespersen J.S."/>
        </authorList>
    </citation>
    <scope>NUCLEOTIDE SEQUENCE</scope>
    <source>
        <tissue evidence="18">Brain</tissue>
    </source>
</reference>
<evidence type="ECO:0000259" key="17">
    <source>
        <dbReference type="Pfam" id="PF00149"/>
    </source>
</evidence>
<organism evidence="18">
    <name type="scientific">Nothobranchius kadleci</name>
    <name type="common">African annual killifish</name>
    <dbReference type="NCBI Taxonomy" id="1051664"/>
    <lineage>
        <taxon>Eukaryota</taxon>
        <taxon>Metazoa</taxon>
        <taxon>Chordata</taxon>
        <taxon>Craniata</taxon>
        <taxon>Vertebrata</taxon>
        <taxon>Euteleostomi</taxon>
        <taxon>Actinopterygii</taxon>
        <taxon>Neopterygii</taxon>
        <taxon>Teleostei</taxon>
        <taxon>Neoteleostei</taxon>
        <taxon>Acanthomorphata</taxon>
        <taxon>Ovalentaria</taxon>
        <taxon>Atherinomorphae</taxon>
        <taxon>Cyprinodontiformes</taxon>
        <taxon>Nothobranchiidae</taxon>
        <taxon>Nothobranchius</taxon>
    </lineage>
</organism>
<dbReference type="PANTHER" id="PTHR16509">
    <property type="match status" value="1"/>
</dbReference>
<evidence type="ECO:0000256" key="12">
    <source>
        <dbReference type="ARBA" id="ARBA00032579"/>
    </source>
</evidence>
<evidence type="ECO:0000256" key="11">
    <source>
        <dbReference type="ARBA" id="ARBA00030848"/>
    </source>
</evidence>
<dbReference type="Pfam" id="PF00149">
    <property type="entry name" value="Metallophos"/>
    <property type="match status" value="1"/>
</dbReference>
<proteinExistence type="inferred from homology"/>
<accession>A0A1A8CEY2</accession>
<dbReference type="EMBL" id="HADZ01013395">
    <property type="protein sequence ID" value="SBP77336.1"/>
    <property type="molecule type" value="Transcribed_RNA"/>
</dbReference>
<dbReference type="EC" id="3.6.1.16" evidence="4"/>
<dbReference type="InterPro" id="IPR004843">
    <property type="entry name" value="Calcineurin-like_PHP"/>
</dbReference>
<evidence type="ECO:0000256" key="1">
    <source>
        <dbReference type="ARBA" id="ARBA00001946"/>
    </source>
</evidence>
<evidence type="ECO:0000256" key="10">
    <source>
        <dbReference type="ARBA" id="ARBA00022833"/>
    </source>
</evidence>
<dbReference type="CDD" id="cd07396">
    <property type="entry name" value="MPP_Nbla03831"/>
    <property type="match status" value="1"/>
</dbReference>
<evidence type="ECO:0000256" key="6">
    <source>
        <dbReference type="ARBA" id="ARBA00012529"/>
    </source>
</evidence>
<evidence type="ECO:0000256" key="15">
    <source>
        <dbReference type="ARBA" id="ARBA00047894"/>
    </source>
</evidence>
<evidence type="ECO:0000256" key="13">
    <source>
        <dbReference type="ARBA" id="ARBA00047486"/>
    </source>
</evidence>
<dbReference type="GO" id="GO:0047734">
    <property type="term" value="F:CDP-glycerol diphosphatase activity"/>
    <property type="evidence" value="ECO:0007669"/>
    <property type="project" value="UniProtKB-EC"/>
</dbReference>
<evidence type="ECO:0000256" key="14">
    <source>
        <dbReference type="ARBA" id="ARBA00047636"/>
    </source>
</evidence>
<dbReference type="InterPro" id="IPR029052">
    <property type="entry name" value="Metallo-depent_PP-like"/>
</dbReference>
<comment type="catalytic activity">
    <reaction evidence="14">
        <text>CDP-choline + H2O = phosphocholine + CMP + 2 H(+)</text>
        <dbReference type="Rhea" id="RHEA:32487"/>
        <dbReference type="ChEBI" id="CHEBI:15377"/>
        <dbReference type="ChEBI" id="CHEBI:15378"/>
        <dbReference type="ChEBI" id="CHEBI:58779"/>
        <dbReference type="ChEBI" id="CHEBI:60377"/>
        <dbReference type="ChEBI" id="CHEBI:295975"/>
        <dbReference type="EC" id="3.6.1.53"/>
    </reaction>
</comment>
<name>A0A1A8CEY2_NOTKA</name>
<dbReference type="SUPFAM" id="SSF56300">
    <property type="entry name" value="Metallo-dependent phosphatases"/>
    <property type="match status" value="1"/>
</dbReference>
<keyword evidence="9" id="KW-0378">Hydrolase</keyword>
<comment type="similarity">
    <text evidence="2">Belongs to the ADPRibase-Mn family.</text>
</comment>
<dbReference type="GO" id="GO:0047631">
    <property type="term" value="F:ADP-ribose diphosphatase activity"/>
    <property type="evidence" value="ECO:0007669"/>
    <property type="project" value="UniProtKB-EC"/>
</dbReference>
<dbReference type="GO" id="GO:0030145">
    <property type="term" value="F:manganese ion binding"/>
    <property type="evidence" value="ECO:0007669"/>
    <property type="project" value="TreeGrafter"/>
</dbReference>
<dbReference type="EC" id="3.6.1.53" evidence="6"/>
<evidence type="ECO:0000256" key="5">
    <source>
        <dbReference type="ARBA" id="ARBA00012453"/>
    </source>
</evidence>
<evidence type="ECO:0000256" key="2">
    <source>
        <dbReference type="ARBA" id="ARBA00006362"/>
    </source>
</evidence>
<dbReference type="EC" id="3.6.1.13" evidence="5"/>
<dbReference type="PANTHER" id="PTHR16509:SF1">
    <property type="entry name" value="MANGANESE-DEPENDENT ADP-RIBOSE_CDP-ALCOHOL DIPHOSPHATASE"/>
    <property type="match status" value="1"/>
</dbReference>
<comment type="subunit">
    <text evidence="3">Monomer.</text>
</comment>
<evidence type="ECO:0000256" key="9">
    <source>
        <dbReference type="ARBA" id="ARBA00022801"/>
    </source>
</evidence>
<comment type="catalytic activity">
    <reaction evidence="15">
        <text>ADP-D-ribose + H2O = D-ribose 5-phosphate + AMP + 2 H(+)</text>
        <dbReference type="Rhea" id="RHEA:10412"/>
        <dbReference type="ChEBI" id="CHEBI:15377"/>
        <dbReference type="ChEBI" id="CHEBI:15378"/>
        <dbReference type="ChEBI" id="CHEBI:57967"/>
        <dbReference type="ChEBI" id="CHEBI:78346"/>
        <dbReference type="ChEBI" id="CHEBI:456215"/>
        <dbReference type="EC" id="3.6.1.53"/>
    </reaction>
</comment>
<evidence type="ECO:0000256" key="3">
    <source>
        <dbReference type="ARBA" id="ARBA00011245"/>
    </source>
</evidence>